<keyword evidence="3" id="KW-0067">ATP-binding</keyword>
<reference evidence="4" key="1">
    <citation type="submission" date="2018-06" db="EMBL/GenBank/DDBJ databases">
        <authorList>
            <consortium name="Pathogen Informatics"/>
            <person name="Doyle S."/>
        </authorList>
    </citation>
    <scope>NUCLEOTIDE SEQUENCE [LARGE SCALE GENOMIC DNA]</scope>
    <source>
        <strain evidence="4">NCTC11421</strain>
    </source>
</reference>
<name>A0A378W0Q5_NEIGO</name>
<evidence type="ECO:0000256" key="3">
    <source>
        <dbReference type="ARBA" id="ARBA00022840"/>
    </source>
</evidence>
<dbReference type="GO" id="GO:0004088">
    <property type="term" value="F:carbamoyl-phosphate synthase (glutamine-hydrolyzing) activity"/>
    <property type="evidence" value="ECO:0007669"/>
    <property type="project" value="UniProtKB-EC"/>
</dbReference>
<protein>
    <submittedName>
        <fullName evidence="4">Carbamoyl phosphate synthase large subunit</fullName>
        <ecNumber evidence="4">6.3.5.5</ecNumber>
    </submittedName>
</protein>
<dbReference type="GO" id="GO:0005524">
    <property type="term" value="F:ATP binding"/>
    <property type="evidence" value="ECO:0007669"/>
    <property type="project" value="UniProtKB-KW"/>
</dbReference>
<organism evidence="4">
    <name type="scientific">Neisseria gonorrhoeae</name>
    <dbReference type="NCBI Taxonomy" id="485"/>
    <lineage>
        <taxon>Bacteria</taxon>
        <taxon>Pseudomonadati</taxon>
        <taxon>Pseudomonadota</taxon>
        <taxon>Betaproteobacteria</taxon>
        <taxon>Neisseriales</taxon>
        <taxon>Neisseriaceae</taxon>
        <taxon>Neisseria</taxon>
    </lineage>
</organism>
<dbReference type="PANTHER" id="PTHR11405">
    <property type="entry name" value="CARBAMOYLTRANSFERASE FAMILY MEMBER"/>
    <property type="match status" value="1"/>
</dbReference>
<dbReference type="AlphaFoldDB" id="A0A378W0Q5"/>
<gene>
    <name evidence="4" type="primary">carB_5</name>
    <name evidence="4" type="ORF">NCTC11421_02867</name>
</gene>
<keyword evidence="2" id="KW-0547">Nucleotide-binding</keyword>
<dbReference type="GO" id="GO:0005737">
    <property type="term" value="C:cytoplasm"/>
    <property type="evidence" value="ECO:0007669"/>
    <property type="project" value="TreeGrafter"/>
</dbReference>
<sequence length="73" mass="8011">MFPFIKFPGVDTILSPEMRSTGEVMGVGASFGEAYYKAQLGAGERLNPTGKIFLSVREEDKERVIKTAKTSKP</sequence>
<accession>A0A378W0Q5</accession>
<dbReference type="PANTHER" id="PTHR11405:SF53">
    <property type="entry name" value="CARBAMOYL-PHOSPHATE SYNTHASE [AMMONIA], MITOCHONDRIAL"/>
    <property type="match status" value="1"/>
</dbReference>
<evidence type="ECO:0000256" key="1">
    <source>
        <dbReference type="ARBA" id="ARBA00022598"/>
    </source>
</evidence>
<dbReference type="SUPFAM" id="SSF56059">
    <property type="entry name" value="Glutathione synthetase ATP-binding domain-like"/>
    <property type="match status" value="1"/>
</dbReference>
<proteinExistence type="predicted"/>
<evidence type="ECO:0000313" key="4">
    <source>
        <dbReference type="EMBL" id="SUA24860.1"/>
    </source>
</evidence>
<dbReference type="EMBL" id="UGRI01000001">
    <property type="protein sequence ID" value="SUA24860.1"/>
    <property type="molecule type" value="Genomic_DNA"/>
</dbReference>
<dbReference type="EC" id="6.3.5.5" evidence="4"/>
<keyword evidence="1 4" id="KW-0436">Ligase</keyword>
<dbReference type="Gene3D" id="3.30.470.20">
    <property type="entry name" value="ATP-grasp fold, B domain"/>
    <property type="match status" value="1"/>
</dbReference>
<evidence type="ECO:0000256" key="2">
    <source>
        <dbReference type="ARBA" id="ARBA00022741"/>
    </source>
</evidence>
<dbReference type="GO" id="GO:0006541">
    <property type="term" value="P:glutamine metabolic process"/>
    <property type="evidence" value="ECO:0007669"/>
    <property type="project" value="TreeGrafter"/>
</dbReference>